<comment type="caution">
    <text evidence="2">The sequence shown here is derived from an EMBL/GenBank/DDBJ whole genome shotgun (WGS) entry which is preliminary data.</text>
</comment>
<keyword evidence="3" id="KW-1185">Reference proteome</keyword>
<feature type="chain" id="PRO_5046894370" evidence="1">
    <location>
        <begin position="25"/>
        <end position="182"/>
    </location>
</feature>
<organism evidence="2 3">
    <name type="scientific">Salix suchowensis</name>
    <dbReference type="NCBI Taxonomy" id="1278906"/>
    <lineage>
        <taxon>Eukaryota</taxon>
        <taxon>Viridiplantae</taxon>
        <taxon>Streptophyta</taxon>
        <taxon>Embryophyta</taxon>
        <taxon>Tracheophyta</taxon>
        <taxon>Spermatophyta</taxon>
        <taxon>Magnoliopsida</taxon>
        <taxon>eudicotyledons</taxon>
        <taxon>Gunneridae</taxon>
        <taxon>Pentapetalae</taxon>
        <taxon>rosids</taxon>
        <taxon>fabids</taxon>
        <taxon>Malpighiales</taxon>
        <taxon>Salicaceae</taxon>
        <taxon>Saliceae</taxon>
        <taxon>Salix</taxon>
    </lineage>
</organism>
<reference evidence="2" key="2">
    <citation type="journal article" date="2023" name="Int. J. Mol. Sci.">
        <title>De Novo Assembly and Annotation of 11 Diverse Shrub Willow (Salix) Genomes Reveals Novel Gene Organization in Sex-Linked Regions.</title>
        <authorList>
            <person name="Hyden B."/>
            <person name="Feng K."/>
            <person name="Yates T.B."/>
            <person name="Jawdy S."/>
            <person name="Cereghino C."/>
            <person name="Smart L.B."/>
            <person name="Muchero W."/>
        </authorList>
    </citation>
    <scope>NUCLEOTIDE SEQUENCE</scope>
    <source>
        <tissue evidence="2">Shoot tip</tissue>
    </source>
</reference>
<gene>
    <name evidence="2" type="ORF">OIU77_015019</name>
</gene>
<evidence type="ECO:0000313" key="3">
    <source>
        <dbReference type="Proteomes" id="UP001141253"/>
    </source>
</evidence>
<accession>A0ABQ8ZZ94</accession>
<feature type="signal peptide" evidence="1">
    <location>
        <begin position="1"/>
        <end position="24"/>
    </location>
</feature>
<reference evidence="2" key="1">
    <citation type="submission" date="2022-10" db="EMBL/GenBank/DDBJ databases">
        <authorList>
            <person name="Hyden B.L."/>
            <person name="Feng K."/>
            <person name="Yates T."/>
            <person name="Jawdy S."/>
            <person name="Smart L.B."/>
            <person name="Muchero W."/>
        </authorList>
    </citation>
    <scope>NUCLEOTIDE SEQUENCE</scope>
    <source>
        <tissue evidence="2">Shoot tip</tissue>
    </source>
</reference>
<proteinExistence type="predicted"/>
<evidence type="ECO:0000313" key="2">
    <source>
        <dbReference type="EMBL" id="KAJ6313650.1"/>
    </source>
</evidence>
<name>A0ABQ8ZZ94_9ROSI</name>
<dbReference type="Proteomes" id="UP001141253">
    <property type="component" value="Chromosome 10"/>
</dbReference>
<dbReference type="EMBL" id="JAPFFI010000024">
    <property type="protein sequence ID" value="KAJ6313650.1"/>
    <property type="molecule type" value="Genomic_DNA"/>
</dbReference>
<protein>
    <submittedName>
        <fullName evidence="2">Uncharacterized protein</fullName>
    </submittedName>
</protein>
<sequence length="182" mass="19993">MAVKSLLFFTLVSAAMVAAPVAEAQLGLIGGLLGLIRIQGTLFCTANGNMGANGTATPVFPSKCSRAVAMWRKCGFHINHEWIWSFFYSARSSKSYSLLLTDRLQPEGRYTTRQLRLHSPFSGWSAVILAVHRKHHSRSPPECCKHHPQPDSDSFLQIDQEITAAEGGVIIYSISVANIAMF</sequence>
<evidence type="ECO:0000256" key="1">
    <source>
        <dbReference type="SAM" id="SignalP"/>
    </source>
</evidence>
<keyword evidence="1" id="KW-0732">Signal</keyword>